<dbReference type="InterPro" id="IPR038877">
    <property type="entry name" value="THSD1"/>
</dbReference>
<dbReference type="AlphaFoldDB" id="A0A0N4XTA9"/>
<feature type="signal peptide" evidence="3">
    <location>
        <begin position="1"/>
        <end position="16"/>
    </location>
</feature>
<keyword evidence="5" id="KW-1185">Reference proteome</keyword>
<evidence type="ECO:0000313" key="5">
    <source>
        <dbReference type="Proteomes" id="UP000271162"/>
    </source>
</evidence>
<organism evidence="6">
    <name type="scientific">Nippostrongylus brasiliensis</name>
    <name type="common">Rat hookworm</name>
    <dbReference type="NCBI Taxonomy" id="27835"/>
    <lineage>
        <taxon>Eukaryota</taxon>
        <taxon>Metazoa</taxon>
        <taxon>Ecdysozoa</taxon>
        <taxon>Nematoda</taxon>
        <taxon>Chromadorea</taxon>
        <taxon>Rhabditida</taxon>
        <taxon>Rhabditina</taxon>
        <taxon>Rhabditomorpha</taxon>
        <taxon>Strongyloidea</taxon>
        <taxon>Heligmosomidae</taxon>
        <taxon>Nippostrongylus</taxon>
    </lineage>
</organism>
<proteinExistence type="predicted"/>
<dbReference type="PANTHER" id="PTHR16311">
    <property type="entry name" value="THROMBOSPONDIN TYPE I DOMAIN-CONTAINING 1"/>
    <property type="match status" value="1"/>
</dbReference>
<name>A0A0N4XTA9_NIPBR</name>
<evidence type="ECO:0000256" key="1">
    <source>
        <dbReference type="SAM" id="MobiDB-lite"/>
    </source>
</evidence>
<dbReference type="Gene3D" id="2.20.100.10">
    <property type="entry name" value="Thrombospondin type-1 (TSP1) repeat"/>
    <property type="match status" value="1"/>
</dbReference>
<protein>
    <submittedName>
        <fullName evidence="6">Thrombospondin type-1 domain-containing protein 1</fullName>
    </submittedName>
</protein>
<feature type="chain" id="PRO_5043124788" evidence="3">
    <location>
        <begin position="17"/>
        <end position="663"/>
    </location>
</feature>
<keyword evidence="2" id="KW-0812">Transmembrane</keyword>
<keyword evidence="2" id="KW-1133">Transmembrane helix</keyword>
<dbReference type="InterPro" id="IPR000884">
    <property type="entry name" value="TSP1_rpt"/>
</dbReference>
<dbReference type="STRING" id="27835.A0A0N4XTA9"/>
<feature type="transmembrane region" description="Helical" evidence="2">
    <location>
        <begin position="518"/>
        <end position="541"/>
    </location>
</feature>
<gene>
    <name evidence="4" type="ORF">NBR_LOCUS5819</name>
</gene>
<feature type="region of interest" description="Disordered" evidence="1">
    <location>
        <begin position="596"/>
        <end position="616"/>
    </location>
</feature>
<dbReference type="Pfam" id="PF00090">
    <property type="entry name" value="TSP_1"/>
    <property type="match status" value="1"/>
</dbReference>
<accession>A0A0N4XTA9</accession>
<dbReference type="GO" id="GO:0071944">
    <property type="term" value="C:cell periphery"/>
    <property type="evidence" value="ECO:0007669"/>
    <property type="project" value="TreeGrafter"/>
</dbReference>
<sequence length="663" mass="74284">MSFVVFFFCILHRSQSFREALIIPSTPKANSLTYIHKAGPSNYSMHAGNRSSCRFQTSAIPCECLLAVSDSYLLENNGIQIAAFSVGPPDVQILVPSEHELLRELNVMLTSKLCIAEMFRIELRHRAFEVLPSENWRVVETSSVLLHSSSVNVTFPCENFVNAGYYHVRLLSSHGYDIEHDNSIFVNDSASFSLQLRNDSIFPHCVKDFSLQWQTAKCDKATLNYHIRVLALQEGESHHGHRSHYIEDIGLSPEQSLLEIGCFFFDIFYEKYCFELVSVEATSAAFHLWRWSCVNTEPVARSDSKWTSWSAWSECSATCGESVQKRHRYCEDLKLNRDNNCKGDIVQTKACIKEKCPGSEVIFPTLQYCACGCEMSGKSGTFFATAADSESCDGNQTWSMPVMNDYTISDFKITADLGVAGKLFFFVGAPYEELVWFSGSNQENDFTLSVNRPIFVVLWYKGNSTDLEPTNGFSISYSRRGQYDVSTGFPIQFTKIPESTQQIPISTTSCDPFCTETVAIVTLAVIFILVVFLPPFVCCAVTQKIHLHNDQPLVNNLCDEEMVRSGNTECTHVSGSKPVVARRNVGIQLSVQNTPRLTSSRMPTSSPFPHGASSTSDELEYDYYDGTTLPGSLLAPLDDHFPSEIDINQIIGRSFLFSDVNDK</sequence>
<dbReference type="PANTHER" id="PTHR16311:SF3">
    <property type="entry name" value="THROMBOSPONDIN TYPE-1 DOMAIN-CONTAINING PROTEIN 1"/>
    <property type="match status" value="1"/>
</dbReference>
<dbReference type="OMA" id="ECDELEY"/>
<keyword evidence="3" id="KW-0732">Signal</keyword>
<dbReference type="WBParaSite" id="NBR_0000581801-mRNA-1">
    <property type="protein sequence ID" value="NBR_0000581801-mRNA-1"/>
    <property type="gene ID" value="NBR_0000581801"/>
</dbReference>
<dbReference type="PROSITE" id="PS50092">
    <property type="entry name" value="TSP1"/>
    <property type="match status" value="1"/>
</dbReference>
<evidence type="ECO:0000256" key="3">
    <source>
        <dbReference type="SAM" id="SignalP"/>
    </source>
</evidence>
<evidence type="ECO:0000256" key="2">
    <source>
        <dbReference type="SAM" id="Phobius"/>
    </source>
</evidence>
<evidence type="ECO:0000313" key="4">
    <source>
        <dbReference type="EMBL" id="VDL69408.1"/>
    </source>
</evidence>
<dbReference type="Proteomes" id="UP000271162">
    <property type="component" value="Unassembled WGS sequence"/>
</dbReference>
<dbReference type="SMART" id="SM00209">
    <property type="entry name" value="TSP1"/>
    <property type="match status" value="1"/>
</dbReference>
<keyword evidence="2" id="KW-0472">Membrane</keyword>
<reference evidence="4 5" key="2">
    <citation type="submission" date="2018-11" db="EMBL/GenBank/DDBJ databases">
        <authorList>
            <consortium name="Pathogen Informatics"/>
        </authorList>
    </citation>
    <scope>NUCLEOTIDE SEQUENCE [LARGE SCALE GENOMIC DNA]</scope>
</reference>
<dbReference type="InterPro" id="IPR036383">
    <property type="entry name" value="TSP1_rpt_sf"/>
</dbReference>
<reference evidence="6" key="1">
    <citation type="submission" date="2016-04" db="UniProtKB">
        <authorList>
            <consortium name="WormBaseParasite"/>
        </authorList>
    </citation>
    <scope>IDENTIFICATION</scope>
</reference>
<dbReference type="SUPFAM" id="SSF82895">
    <property type="entry name" value="TSP-1 type 1 repeat"/>
    <property type="match status" value="1"/>
</dbReference>
<dbReference type="EMBL" id="UYSL01019760">
    <property type="protein sequence ID" value="VDL69408.1"/>
    <property type="molecule type" value="Genomic_DNA"/>
</dbReference>
<evidence type="ECO:0000313" key="6">
    <source>
        <dbReference type="WBParaSite" id="NBR_0000581801-mRNA-1"/>
    </source>
</evidence>